<feature type="transmembrane region" description="Helical" evidence="7">
    <location>
        <begin position="184"/>
        <end position="201"/>
    </location>
</feature>
<protein>
    <submittedName>
        <fullName evidence="8">Amino acid permease-domain-containing protein</fullName>
    </submittedName>
</protein>
<keyword evidence="3 7" id="KW-0812">Transmembrane</keyword>
<evidence type="ECO:0000256" key="5">
    <source>
        <dbReference type="ARBA" id="ARBA00023136"/>
    </source>
</evidence>
<accession>A0AAD4KN61</accession>
<feature type="transmembrane region" description="Helical" evidence="7">
    <location>
        <begin position="505"/>
        <end position="527"/>
    </location>
</feature>
<gene>
    <name evidence="8" type="ORF">BGW36DRAFT_431471</name>
</gene>
<reference evidence="8" key="1">
    <citation type="submission" date="2021-12" db="EMBL/GenBank/DDBJ databases">
        <title>Convergent genome expansion in fungi linked to evolution of root-endophyte symbiosis.</title>
        <authorList>
            <consortium name="DOE Joint Genome Institute"/>
            <person name="Ke Y.-H."/>
            <person name="Bonito G."/>
            <person name="Liao H.-L."/>
            <person name="Looney B."/>
            <person name="Rojas-Flechas A."/>
            <person name="Nash J."/>
            <person name="Hameed K."/>
            <person name="Schadt C."/>
            <person name="Martin F."/>
            <person name="Crous P.W."/>
            <person name="Miettinen O."/>
            <person name="Magnuson J.K."/>
            <person name="Labbe J."/>
            <person name="Jacobson D."/>
            <person name="Doktycz M.J."/>
            <person name="Veneault-Fourrey C."/>
            <person name="Kuo A."/>
            <person name="Mondo S."/>
            <person name="Calhoun S."/>
            <person name="Riley R."/>
            <person name="Ohm R."/>
            <person name="LaButti K."/>
            <person name="Andreopoulos B."/>
            <person name="Pangilinan J."/>
            <person name="Nolan M."/>
            <person name="Tritt A."/>
            <person name="Clum A."/>
            <person name="Lipzen A."/>
            <person name="Daum C."/>
            <person name="Barry K."/>
            <person name="Grigoriev I.V."/>
            <person name="Vilgalys R."/>
        </authorList>
    </citation>
    <scope>NUCLEOTIDE SEQUENCE</scope>
    <source>
        <strain evidence="8">PMI_201</strain>
    </source>
</reference>
<keyword evidence="5 7" id="KW-0472">Membrane</keyword>
<dbReference type="Gene3D" id="1.20.1740.10">
    <property type="entry name" value="Amino acid/polyamine transporter I"/>
    <property type="match status" value="1"/>
</dbReference>
<feature type="transmembrane region" description="Helical" evidence="7">
    <location>
        <begin position="27"/>
        <end position="50"/>
    </location>
</feature>
<dbReference type="GO" id="GO:0022857">
    <property type="term" value="F:transmembrane transporter activity"/>
    <property type="evidence" value="ECO:0007669"/>
    <property type="project" value="InterPro"/>
</dbReference>
<dbReference type="GO" id="GO:0016020">
    <property type="term" value="C:membrane"/>
    <property type="evidence" value="ECO:0007669"/>
    <property type="project" value="UniProtKB-SubCell"/>
</dbReference>
<dbReference type="Proteomes" id="UP001201262">
    <property type="component" value="Unassembled WGS sequence"/>
</dbReference>
<dbReference type="PIRSF" id="PIRSF006060">
    <property type="entry name" value="AA_transporter"/>
    <property type="match status" value="1"/>
</dbReference>
<feature type="transmembrane region" description="Helical" evidence="7">
    <location>
        <begin position="394"/>
        <end position="414"/>
    </location>
</feature>
<evidence type="ECO:0000313" key="9">
    <source>
        <dbReference type="Proteomes" id="UP001201262"/>
    </source>
</evidence>
<feature type="transmembrane region" description="Helical" evidence="7">
    <location>
        <begin position="316"/>
        <end position="343"/>
    </location>
</feature>
<feature type="transmembrane region" description="Helical" evidence="7">
    <location>
        <begin position="62"/>
        <end position="80"/>
    </location>
</feature>
<dbReference type="PANTHER" id="PTHR45649">
    <property type="entry name" value="AMINO-ACID PERMEASE BAT1"/>
    <property type="match status" value="1"/>
</dbReference>
<name>A0AAD4KN61_9EURO</name>
<dbReference type="EMBL" id="JAJTJA010000011">
    <property type="protein sequence ID" value="KAH8692252.1"/>
    <property type="molecule type" value="Genomic_DNA"/>
</dbReference>
<sequence>MTGPIERSVDDALLARLGKKQVLKRRFGFWSLFGFAVCELITWETVLALFSQGFENGGPSGLLYGFVIAWSSTLSVYTVISELASMAPIAAGQYYWVYMLAPERYRVFASYIIGWLTSMAWIATVATETLFAGTMLQGLAVLDYPSYSPTHWQATLLTWAAALCSTFINTVIPSMLPRIEIGTVIFHIAGFICIIAVLWHYTDPLHNADFVFRSSLNEGNWPTQGLSYCVGFLGNVATFVGADASVHLAEEVSNAASTIPRVITWSMILNGIVGFVMMITLLFCLGDVDSVLNSNTGFPFIQIFANNVPSTAGATVMTAIVLILTWACATGIVTSSSRMTWAFARDRGTPFSRFISKVDPRTQVPIIAVCVVVTIACLLTLINIGSPTAFNDVISLTITGFYGSYLVPASLLLYHRLKKGNILPYGSVVDGQDIESSSSPVVSDEIASDPSTTLPPDAEVTEKPKKDPTTTDPSSSNPIEVVDNQGRITFAPNQLVWGPWHIPGLLGIINNIYACVYMTFVIFWSFWPPATPVAADTMNYSVVVTGGVIIFSIIWYFIRGRKEYKGPLVDKEVIEVIRRVHVE</sequence>
<dbReference type="Pfam" id="PF13520">
    <property type="entry name" value="AA_permease_2"/>
    <property type="match status" value="1"/>
</dbReference>
<feature type="transmembrane region" description="Helical" evidence="7">
    <location>
        <begin position="364"/>
        <end position="382"/>
    </location>
</feature>
<feature type="transmembrane region" description="Helical" evidence="7">
    <location>
        <begin position="539"/>
        <end position="558"/>
    </location>
</feature>
<evidence type="ECO:0000256" key="2">
    <source>
        <dbReference type="ARBA" id="ARBA00022448"/>
    </source>
</evidence>
<evidence type="ECO:0000256" key="1">
    <source>
        <dbReference type="ARBA" id="ARBA00004141"/>
    </source>
</evidence>
<organism evidence="8 9">
    <name type="scientific">Talaromyces proteolyticus</name>
    <dbReference type="NCBI Taxonomy" id="1131652"/>
    <lineage>
        <taxon>Eukaryota</taxon>
        <taxon>Fungi</taxon>
        <taxon>Dikarya</taxon>
        <taxon>Ascomycota</taxon>
        <taxon>Pezizomycotina</taxon>
        <taxon>Eurotiomycetes</taxon>
        <taxon>Eurotiomycetidae</taxon>
        <taxon>Eurotiales</taxon>
        <taxon>Trichocomaceae</taxon>
        <taxon>Talaromyces</taxon>
        <taxon>Talaromyces sect. Bacilispori</taxon>
    </lineage>
</organism>
<feature type="compositionally biased region" description="Basic and acidic residues" evidence="6">
    <location>
        <begin position="460"/>
        <end position="469"/>
    </location>
</feature>
<dbReference type="InterPro" id="IPR002293">
    <property type="entry name" value="AA/rel_permease1"/>
</dbReference>
<dbReference type="RefSeq" id="XP_046068249.1">
    <property type="nucleotide sequence ID" value="XM_046220989.1"/>
</dbReference>
<feature type="transmembrane region" description="Helical" evidence="7">
    <location>
        <begin position="262"/>
        <end position="283"/>
    </location>
</feature>
<comment type="subcellular location">
    <subcellularLocation>
        <location evidence="1">Membrane</location>
        <topology evidence="1">Multi-pass membrane protein</topology>
    </subcellularLocation>
</comment>
<keyword evidence="4 7" id="KW-1133">Transmembrane helix</keyword>
<evidence type="ECO:0000256" key="4">
    <source>
        <dbReference type="ARBA" id="ARBA00022989"/>
    </source>
</evidence>
<comment type="caution">
    <text evidence="8">The sequence shown here is derived from an EMBL/GenBank/DDBJ whole genome shotgun (WGS) entry which is preliminary data.</text>
</comment>
<evidence type="ECO:0000256" key="6">
    <source>
        <dbReference type="SAM" id="MobiDB-lite"/>
    </source>
</evidence>
<dbReference type="AlphaFoldDB" id="A0AAD4KN61"/>
<feature type="transmembrane region" description="Helical" evidence="7">
    <location>
        <begin position="108"/>
        <end position="132"/>
    </location>
</feature>
<evidence type="ECO:0000256" key="7">
    <source>
        <dbReference type="SAM" id="Phobius"/>
    </source>
</evidence>
<keyword evidence="9" id="KW-1185">Reference proteome</keyword>
<proteinExistence type="predicted"/>
<evidence type="ECO:0000313" key="8">
    <source>
        <dbReference type="EMBL" id="KAH8692252.1"/>
    </source>
</evidence>
<dbReference type="GeneID" id="70251276"/>
<evidence type="ECO:0000256" key="3">
    <source>
        <dbReference type="ARBA" id="ARBA00022692"/>
    </source>
</evidence>
<feature type="transmembrane region" description="Helical" evidence="7">
    <location>
        <begin position="152"/>
        <end position="172"/>
    </location>
</feature>
<keyword evidence="2" id="KW-0813">Transport</keyword>
<dbReference type="PANTHER" id="PTHR45649:SF1">
    <property type="entry name" value="TRANSPORTER, PUTATIVE (EUROFUNG)-RELATED"/>
    <property type="match status" value="1"/>
</dbReference>
<feature type="region of interest" description="Disordered" evidence="6">
    <location>
        <begin position="436"/>
        <end position="479"/>
    </location>
</feature>